<evidence type="ECO:0000259" key="2">
    <source>
        <dbReference type="PROSITE" id="PS50093"/>
    </source>
</evidence>
<dbReference type="RefSeq" id="WP_169657591.1">
    <property type="nucleotide sequence ID" value="NZ_JABANE010000039.1"/>
</dbReference>
<keyword evidence="4" id="KW-1185">Reference proteome</keyword>
<accession>A0A7X9XA71</accession>
<gene>
    <name evidence="3" type="ORF">HHU12_15160</name>
</gene>
<feature type="domain" description="PKD" evidence="2">
    <location>
        <begin position="4149"/>
        <end position="4203"/>
    </location>
</feature>
<dbReference type="NCBIfam" id="TIGR04131">
    <property type="entry name" value="Bac_Flav_CTERM"/>
    <property type="match status" value="1"/>
</dbReference>
<organism evidence="3 4">
    <name type="scientific">Flammeovirga aprica JL-4</name>
    <dbReference type="NCBI Taxonomy" id="694437"/>
    <lineage>
        <taxon>Bacteria</taxon>
        <taxon>Pseudomonadati</taxon>
        <taxon>Bacteroidota</taxon>
        <taxon>Cytophagia</taxon>
        <taxon>Cytophagales</taxon>
        <taxon>Flammeovirgaceae</taxon>
        <taxon>Flammeovirga</taxon>
    </lineage>
</organism>
<feature type="chain" id="PRO_5031569779" evidence="1">
    <location>
        <begin position="25"/>
        <end position="4542"/>
    </location>
</feature>
<dbReference type="SUPFAM" id="SSF49299">
    <property type="entry name" value="PKD domain"/>
    <property type="match status" value="2"/>
</dbReference>
<evidence type="ECO:0000256" key="1">
    <source>
        <dbReference type="SAM" id="SignalP"/>
    </source>
</evidence>
<dbReference type="Proteomes" id="UP000576082">
    <property type="component" value="Unassembled WGS sequence"/>
</dbReference>
<feature type="domain" description="PKD" evidence="2">
    <location>
        <begin position="4037"/>
        <end position="4112"/>
    </location>
</feature>
<reference evidence="3 4" key="1">
    <citation type="submission" date="2020-04" db="EMBL/GenBank/DDBJ databases">
        <title>Flammeovirga sp. SR4, a novel species isolated from seawater.</title>
        <authorList>
            <person name="Wang X."/>
        </authorList>
    </citation>
    <scope>NUCLEOTIDE SEQUENCE [LARGE SCALE GENOMIC DNA]</scope>
    <source>
        <strain evidence="3 4">ATCC 23126</strain>
    </source>
</reference>
<evidence type="ECO:0000313" key="4">
    <source>
        <dbReference type="Proteomes" id="UP000576082"/>
    </source>
</evidence>
<protein>
    <submittedName>
        <fullName evidence="3">Gliding motility-associated C-terminal domain-containing protein</fullName>
    </submittedName>
</protein>
<dbReference type="EMBL" id="JABANE010000039">
    <property type="protein sequence ID" value="NME69313.1"/>
    <property type="molecule type" value="Genomic_DNA"/>
</dbReference>
<proteinExistence type="predicted"/>
<dbReference type="InterPro" id="IPR000601">
    <property type="entry name" value="PKD_dom"/>
</dbReference>
<comment type="caution">
    <text evidence="3">The sequence shown here is derived from an EMBL/GenBank/DDBJ whole genome shotgun (WGS) entry which is preliminary data.</text>
</comment>
<dbReference type="PROSITE" id="PS50093">
    <property type="entry name" value="PKD"/>
    <property type="match status" value="2"/>
</dbReference>
<feature type="signal peptide" evidence="1">
    <location>
        <begin position="1"/>
        <end position="24"/>
    </location>
</feature>
<dbReference type="InterPro" id="IPR013783">
    <property type="entry name" value="Ig-like_fold"/>
</dbReference>
<dbReference type="Pfam" id="PF18911">
    <property type="entry name" value="PKD_4"/>
    <property type="match status" value="1"/>
</dbReference>
<dbReference type="SMART" id="SM00089">
    <property type="entry name" value="PKD"/>
    <property type="match status" value="2"/>
</dbReference>
<evidence type="ECO:0000313" key="3">
    <source>
        <dbReference type="EMBL" id="NME69313.1"/>
    </source>
</evidence>
<name>A0A7X9XA71_9BACT</name>
<dbReference type="InterPro" id="IPR026341">
    <property type="entry name" value="T9SS_type_B"/>
</dbReference>
<dbReference type="Pfam" id="PF13585">
    <property type="entry name" value="CHU_C"/>
    <property type="match status" value="1"/>
</dbReference>
<keyword evidence="1" id="KW-0732">Signal</keyword>
<dbReference type="InterPro" id="IPR022409">
    <property type="entry name" value="PKD/Chitinase_dom"/>
</dbReference>
<dbReference type="Gene3D" id="2.60.40.10">
    <property type="entry name" value="Immunoglobulins"/>
    <property type="match status" value="2"/>
</dbReference>
<sequence length="4542" mass="486432">MKRYLLCIFIICVTSLLFINEAQAQPPIEIDDILLCGKTNNGNVDYEIPNYDGNGYNNDGKSYNFLWTMDVVEGEIEVKNGETTPSVKIQFKKQIGGFAIANLTIEVWEDGCSYTPGTPNACYNTKEITVGFYVAQAFGLSVLEDPIDQCAPATQTINAGFDNLPIDVSFDPQWNLESTTGLTVTKVSDLTNQINQATTNKETDLPITVENIDFEPTANTATITLTATSACGGTSATSDPIVLTFYRTPEITVGALTEVCATNGQNLGQVIAETTDPFTYAWDIGGVSSGTVNLTGGSFTFNTSGTNNSGLVVTDVQFDTDVLQMSATFDISASGALGGCGGATDQIVVTFINSALKTVTSPFCSLQNGGNFTVANENTASYGYDYQWSINSMTAGANVDLVAFGNDNSGLRLDNIVFNGDESVINLTLDLTVSGLNTTCNTQSYNVVINRTPPQLSESDITFCALDGSSGNAGVAEDASPINGYTYTWSKVGTPSNGDYDIVPSANGTGFTIDNVAFNNKEETITGVARLDITGLDPTCGDSFVEINITINRLPSAQGLTSIVLCADQNGSYNVIPANDPQDVVNGQTYNWSYTLDDPSLGSLTLSPTTNLDQSGLDFNNVTFNGSNTSLTGFVHLQVTGSICGATNTDIPFTIYRRPSVLDITSVELCATQNESLLEIITAHTDNFSGYDFNWTVGAINGGNITPIIYGNNNSGVRFEDVVFDPNSQQITTTLDLVINGLASDCGNTMSIPVTIDRNPDVLANLTDFTTCQLDLATPGIFVVTPYTEDFPTIEYDWINKTETGGTTTLTKTGNDFSGLRLDDVDFDNGSSVINGSIEVTVTGAGAGCTATTQTLNYTIYRIPDGLQFTAPQACVTNGQNNVVLIPANTEIVSDFNYTWQLLSINNGTADFSGIDATDNSGLSVSNIAFNTNQSQITATIRASVTNVDGSCNASSVDFTVTLDRTPQVTNIGDQTYCFVEGVIDQEVSPEILDVLTGYTYTWSINNITNGTLIGTTFGNQDTGFKLTNVTFNDNQETVTADVDVEVQTASCGLVTHTIPVTINRIPDIINQSNIALCAFDLETNVQAITANAGTDVITGATYSYTVNTTDGVITTSQNGSDNSGLVFTSIDFNGNNTTISGTIDVEVTLPQCGTVTNSIPFVIYRKPDQLALTAIDLCAENGLASITAVTANTDFFAGYTFDWTLTVNSGGTMGMTTNGNNDSGVDFTSITFNANSEVITATLDLEVVGLDASCGNTVSIPVNVYRIPDVFANLTDFETCILKGTTSVDVVGTSTEDYPNMTFTWTEKVAPSNGSTITLDPYGTDGEALRFINVDFGNGESEITGTITLTVNNPAGGCATTKDFNYIIHHLPDGLQIGDQLICALNGDTNIQLQGLNAEIVDNYSYQWSISNFTGGTATVSSTAVGVGSDGSDLYLNDINFNTGSSTLTATIRSTVIGMDNSCAGATKDITVTVHRIPDAFRLTDQSFCLQNGAVTETLASPETDVIAGYTYTWTHSVTGGTISTSTTGTNNSGLDLTNVAFDPSATQITGTVTLTVAGIDANCGTNSHSFTVTINRLPDNLSTSAVNLCQLDGDTDVNVFNPNAVAIGTFAYVWEWESISGGTVTLSGYGNNNSGLEFDNITFSGSSNIIQGTLKTTVNNVDASCSPTPIYTTVEIHRVPDLTGHTGPIEFCAYQGDTDQLVLNEIAQAINGYDFNWSIDNISNGTIVLDPSGNNNSQLEFDDITFDAGEVLINGDLLLEVNNVDASCGTISQTVPFSIHLLPDVLKLTGYSISLCSYAVNINQLIDTGNDTALNGYTYNWSFQTAPSGGTFDLPTATDHTKTDQSDLNFYNINFDASSTVINAVIRLTVTGLSTTCGITEKLIPVVIDLEADDLNLVDQVVCAEEGETNVMGYAEDLNLFAGVTSTWTISNVSGGTISGITQYGNLNSGVLFDQVNFDADSEQITGELTLVQMTPNCTDKTETIDFTINRTFDLGSYTSIELCTTVNDTNTTQIFAPISDNFPTITYAWAKNGTFIDGDFELVPSANNTGLSIRNIQFDDGKSIITGSVTLKVTTPDCGVITQDIPVNVTRKVELADVTLNDLCVTENSSGHILHDEVLENIAGFSYDWNVVTATVNGGTFDLDISGNNNSLLTVNNVVFDNNSIEITADITLRVNGSCDNSTVTKQIRIQRIPDLTTLTDVVICALQDTDGETIVIENTEDFGSGVTYNWSIATGTLSGGTVTLVPSTTNNNSGLVLDDIHFDDSIDPSSSSISFTVDLEVTGLCQTLNQSFTVQIDRAVDMSIFPASITECQLDEATDVEVIAVTTETIDNFNYTWSIVSISGGTFSLDPQGTDASGLQLDAIQFDDSTTPSSATINAVIRVQNTNGCAIDSKDIPVTINRLPSINDVVSIETCVEESATGVLLIDQAFDEIDGYVYSWSYDNTTFTGGSADFAGANTDGSGLELTSITFDANSATVSGIVTVNVSNSCGIGDKDIPFTLHRIPNTASITLNTACAPSNNGTATLFNGLSETLTDWTFEWDLIEGSVSGGSLTLGATTTQSNEALMAENINFDANEKTITGNITLIITSTSCNDQSITLPFTINREIDLDAIMFNELCVVQGSTLQILNAESTETLDGYAYNWTSLNIISGGSFTVSSDGNNNSRLLANDITFDANSLVINAEITLDVTGSCNTASRTIPITINRIPDLSSISNQFLCLVQNTTDEILVTASTETLETIDYTWTIDASTLTGGSATLQAYGNNNSGVRLQTVTFDTNSDEITFTVYVSLSNACQGSTTSFNVTINRQVDFSLFPDTIEECLVDNSTGITVIDPQTEQINNITFDYEIVTASLNGGSFTLEMSGADNSGLILNDIQFDNTSDQIQANVRVFNEAGCSLDDKTIAVTIRRMADQTTLTGVNLCVENNATNTEAIAENEFAIDNMVYSYQVINVVGGQIPSFTQNGNNNSQLVLDQVIFNADQTNITADIVLTVNNSCDATPDTIPLSIERTVDLSSITLNELCATDEDGSTMELYAESTENLPSWSYTWTLLSSTMTGGSFTIAPKGNQNSGLDASAINFDEGSNEITASVNLTLTGSCNDATQTLPITIRRNVDLQSITLNELCVIQGSTAQILNPESTETIAGYTYNWTNLTITDGGSFTVSFDGNNNSRLLANDITFDANSLVINAEITLDVTGSCNTASRVITITINRIPDLSVISNQVRCLIQNTTAETLITASTETWGTIDYTWTIDASTLTGGTATLQAYGNNNSGVNLQTVTFDEGSDVITFTVNVTLSNACQGSNTSFDVTINRQVDFSLFPDTIDECLVDNSTGITVIDPQTEQINNITFDYEIVTGSLNGGSFTLETSGADDSGLILNAIQFDDTSDEIQANVRVFNESGCSLDEKIIAVTIQRVADQTTLTGVDLCLTNNATNVEAIEENEFAIDNMVFNYQIININGGQIPSFTQSGNNNSQLVLDQVIFDTDQTNITADIVLTVNNSCDATPDTIPLTINRSVDVASIDLNELCAFDEDGSTLELWAGNSENLPAWTYTWILLDGTTGGSFDLSTKGNQGSGLDVSSINFDEGSDLITGSVTLNTTGSCNNIVQTFTITIRRSVDLSSITDYENCVDGLEDLELYTSNDEELASIDHTWTSSVTGGSFTLIPTGNNNAGLTLQDITFDNNSYAITGTLTINQTGSCDERSQTVDINLYRAPVFTNSDTLVYCQDEINTIEGISSDAGVFNIRWEVASIDGASASGINKINAFNNSTSNTLTNVQMTKDDFDASSGLITVTFNLITSNSLYSSCESTQEVVVQFTRIPEITIPDAEAEGCSAVPVVLMPFGGEDFSEDYNYEWNLDVASLVGTSADGSTRIQGLVQSFTGQNLSITLEDTDYNNVNTQQINFDVTLTVTNKVNATCSNTGSTKTFSFTIHRSPLVGLPTDTLAVCKAETISIQSSYDEQSNIDYSWEILNVVGGQLSNDGVNQYSVNVHSPVFDNDVYDIYADVVLTTVNKLVPDVCPGIDTAKVHFQRTPTSNFTIQNTVGCAQQVLTLDASTSGIPNGENTYEWDFNYNGTFSADSSSTLPTMDKVYEGEGTYTIALRITSVLGCTSSIYSESITIYPSPVANFNIPDLICLDQEFEALNNGSTAGNPDGEITWEWYMDYGGNNTVSQGSNSSINYSYPQTGNYQIALVITNSSGCQDVMIKEIDVIGLPETTFDPLVYICEGETATLSISGGESWEWSTGETTSTINVTPTESQKYGVKSFNQLGCFKTDSIEVVVLPNGSGSSIIEACDFAEVTLSTIIDDPAVVKGIEWSTGETNSSIIVTEAGTFTYTLLVQSDPNADPCTYTHSITVNRDPIPGTLLPSDTTFCFEDDARIELVATNDPNVVVVWEDTEETTPTVTRGEEGIYAVKIMDTSKETACFEEYEINVVELCPPRISAPTGFTPNGDGLNDTFYIEASDLFNITLTVYNRWGEIIFYREYADEYELRDPKKGWDGTYRGRKVSIGDYVYTLTYESELYPGEKFRKDSGISVIY</sequence>
<dbReference type="InterPro" id="IPR035986">
    <property type="entry name" value="PKD_dom_sf"/>
</dbReference>